<feature type="signal peptide" evidence="1">
    <location>
        <begin position="1"/>
        <end position="17"/>
    </location>
</feature>
<feature type="chain" id="PRO_5016152994" evidence="1">
    <location>
        <begin position="18"/>
        <end position="72"/>
    </location>
</feature>
<organism evidence="2 3">
    <name type="scientific">Algoriphagus ratkowskyi</name>
    <dbReference type="NCBI Taxonomy" id="57028"/>
    <lineage>
        <taxon>Bacteria</taxon>
        <taxon>Pseudomonadati</taxon>
        <taxon>Bacteroidota</taxon>
        <taxon>Cytophagia</taxon>
        <taxon>Cytophagales</taxon>
        <taxon>Cyclobacteriaceae</taxon>
        <taxon>Algoriphagus</taxon>
    </lineage>
</organism>
<proteinExistence type="predicted"/>
<comment type="caution">
    <text evidence="2">The sequence shown here is derived from an EMBL/GenBank/DDBJ whole genome shotgun (WGS) entry which is preliminary data.</text>
</comment>
<name>A0A2W7RZW5_9BACT</name>
<evidence type="ECO:0000313" key="3">
    <source>
        <dbReference type="Proteomes" id="UP000249115"/>
    </source>
</evidence>
<protein>
    <submittedName>
        <fullName evidence="2">Uncharacterized protein</fullName>
    </submittedName>
</protein>
<evidence type="ECO:0000313" key="2">
    <source>
        <dbReference type="EMBL" id="PZX60139.1"/>
    </source>
</evidence>
<accession>A0A2W7RZW5</accession>
<dbReference type="EMBL" id="QKZU01000002">
    <property type="protein sequence ID" value="PZX60139.1"/>
    <property type="molecule type" value="Genomic_DNA"/>
</dbReference>
<gene>
    <name evidence="2" type="ORF">LV84_00408</name>
</gene>
<sequence length="72" mass="8028">MQILFKMKKLKIASVLAMGLVLNFLLPFQSGYGQDACTRTDYYNGCGELYWSTGSSTCSNVVIVFLETQCET</sequence>
<evidence type="ECO:0000256" key="1">
    <source>
        <dbReference type="SAM" id="SignalP"/>
    </source>
</evidence>
<dbReference type="AlphaFoldDB" id="A0A2W7RZW5"/>
<keyword evidence="1" id="KW-0732">Signal</keyword>
<reference evidence="2 3" key="1">
    <citation type="submission" date="2018-06" db="EMBL/GenBank/DDBJ databases">
        <title>Genomic Encyclopedia of Archaeal and Bacterial Type Strains, Phase II (KMG-II): from individual species to whole genera.</title>
        <authorList>
            <person name="Goeker M."/>
        </authorList>
    </citation>
    <scope>NUCLEOTIDE SEQUENCE [LARGE SCALE GENOMIC DNA]</scope>
    <source>
        <strain evidence="2 3">DSM 22686</strain>
    </source>
</reference>
<dbReference type="Proteomes" id="UP000249115">
    <property type="component" value="Unassembled WGS sequence"/>
</dbReference>